<dbReference type="PANTHER" id="PTHR34047:SF7">
    <property type="entry name" value="RNA-DIRECTED DNA POLYMERASE"/>
    <property type="match status" value="1"/>
</dbReference>
<evidence type="ECO:0000256" key="4">
    <source>
        <dbReference type="ARBA" id="ARBA00022723"/>
    </source>
</evidence>
<keyword evidence="5" id="KW-0460">Magnesium</keyword>
<dbReference type="PANTHER" id="PTHR34047">
    <property type="entry name" value="NUCLEAR INTRON MATURASE 1, MITOCHONDRIAL-RELATED"/>
    <property type="match status" value="1"/>
</dbReference>
<evidence type="ECO:0000313" key="12">
    <source>
        <dbReference type="EMBL" id="MDJ1183458.1"/>
    </source>
</evidence>
<evidence type="ECO:0000256" key="5">
    <source>
        <dbReference type="ARBA" id="ARBA00022842"/>
    </source>
</evidence>
<evidence type="ECO:0000313" key="13">
    <source>
        <dbReference type="Proteomes" id="UP001232992"/>
    </source>
</evidence>
<keyword evidence="13" id="KW-1185">Reference proteome</keyword>
<evidence type="ECO:0000256" key="8">
    <source>
        <dbReference type="ARBA" id="ARBA00034120"/>
    </source>
</evidence>
<accession>A0ABT7BYV4</accession>
<dbReference type="PRINTS" id="PR00866">
    <property type="entry name" value="RNADNAPOLMS"/>
</dbReference>
<dbReference type="PROSITE" id="PS50878">
    <property type="entry name" value="RT_POL"/>
    <property type="match status" value="1"/>
</dbReference>
<dbReference type="Pfam" id="PF00078">
    <property type="entry name" value="RVT_1"/>
    <property type="match status" value="1"/>
</dbReference>
<name>A0ABT7BYV4_9CYAN</name>
<keyword evidence="3" id="KW-0548">Nucleotidyltransferase</keyword>
<evidence type="ECO:0000259" key="11">
    <source>
        <dbReference type="PROSITE" id="PS50878"/>
    </source>
</evidence>
<sequence>MTEQPRTRQELYDRIRTMGREAFILEEMIRYGFWPPEGTLPQDPADEIRQRSELQKQLNQLRQQHRQLHDEEKMRRQLRKQRLLESRQKRQERKEQRERERQAKAEAWQKRQQQEIVYLGAGVSAGLGETQSNPPALQDAGLPQLSTAAEIAEAMGITLGELRFLAFDRQTSTVSHYIRFKMPKKTGGDRLISAPMPRLKQAQYWVLHNILEKIPVHPNARGFLPGHSIVSNARPHVGAAIVINCDLKDFFPSISYKRVKGLFRSFGYSEAVATILGLICTAPNVEEVELDGQTYYVATSDRHLPQGSPASPAISNLICRNCDRRLTGMADALGFTYTRYADDLTFSSARDNDRIRTLLRRTESILSYESFTIHPDKTRILRGKSSQLEVTGVVVNEKLSIDRKLLRKFRATLHQIERDGLQGKRWGHSTNVLSSIQGFASFVATIDPEKGRRFQEQVYRIRQKYGNR</sequence>
<dbReference type="InterPro" id="IPR051083">
    <property type="entry name" value="GrpII_Intron_Splice-Mob/Def"/>
</dbReference>
<evidence type="ECO:0000256" key="2">
    <source>
        <dbReference type="ARBA" id="ARBA00022679"/>
    </source>
</evidence>
<dbReference type="InterPro" id="IPR000123">
    <property type="entry name" value="Reverse_transcriptase_msDNA"/>
</dbReference>
<dbReference type="CDD" id="cd03487">
    <property type="entry name" value="RT_Bac_retron_II"/>
    <property type="match status" value="1"/>
</dbReference>
<dbReference type="EMBL" id="JAQOSQ010000008">
    <property type="protein sequence ID" value="MDJ1183458.1"/>
    <property type="molecule type" value="Genomic_DNA"/>
</dbReference>
<feature type="compositionally biased region" description="Basic and acidic residues" evidence="10">
    <location>
        <begin position="82"/>
        <end position="106"/>
    </location>
</feature>
<dbReference type="SUPFAM" id="SSF56672">
    <property type="entry name" value="DNA/RNA polymerases"/>
    <property type="match status" value="1"/>
</dbReference>
<comment type="catalytic activity">
    <reaction evidence="9">
        <text>DNA(n) + a 2'-deoxyribonucleoside 5'-triphosphate = DNA(n+1) + diphosphate</text>
        <dbReference type="Rhea" id="RHEA:22508"/>
        <dbReference type="Rhea" id="RHEA-COMP:17339"/>
        <dbReference type="Rhea" id="RHEA-COMP:17340"/>
        <dbReference type="ChEBI" id="CHEBI:33019"/>
        <dbReference type="ChEBI" id="CHEBI:61560"/>
        <dbReference type="ChEBI" id="CHEBI:173112"/>
        <dbReference type="EC" id="2.7.7.49"/>
    </reaction>
</comment>
<keyword evidence="4" id="KW-0479">Metal-binding</keyword>
<evidence type="ECO:0000256" key="9">
    <source>
        <dbReference type="ARBA" id="ARBA00048173"/>
    </source>
</evidence>
<gene>
    <name evidence="12" type="ORF">PMH09_09625</name>
</gene>
<dbReference type="EC" id="2.7.7.49" evidence="1"/>
<comment type="similarity">
    <text evidence="8">Belongs to the bacterial reverse transcriptase family.</text>
</comment>
<keyword evidence="7" id="KW-0051">Antiviral defense</keyword>
<evidence type="ECO:0000256" key="7">
    <source>
        <dbReference type="ARBA" id="ARBA00023118"/>
    </source>
</evidence>
<proteinExistence type="inferred from homology"/>
<keyword evidence="6 12" id="KW-0695">RNA-directed DNA polymerase</keyword>
<dbReference type="InterPro" id="IPR043502">
    <property type="entry name" value="DNA/RNA_pol_sf"/>
</dbReference>
<protein>
    <recommendedName>
        <fullName evidence="1">RNA-directed DNA polymerase</fullName>
        <ecNumber evidence="1">2.7.7.49</ecNumber>
    </recommendedName>
</protein>
<evidence type="ECO:0000256" key="3">
    <source>
        <dbReference type="ARBA" id="ARBA00022695"/>
    </source>
</evidence>
<evidence type="ECO:0000256" key="1">
    <source>
        <dbReference type="ARBA" id="ARBA00012493"/>
    </source>
</evidence>
<reference evidence="12 13" key="1">
    <citation type="submission" date="2023-01" db="EMBL/GenBank/DDBJ databases">
        <title>Novel diversity within Roseofilum (Cyanobacteria; Desertifilaceae) from marine benthic mats with descriptions of four novel species.</title>
        <authorList>
            <person name="Wang Y."/>
            <person name="Berthold D.E."/>
            <person name="Hu J."/>
            <person name="Lefler F.W."/>
            <person name="Laughinghouse H.D. IV."/>
        </authorList>
    </citation>
    <scope>NUCLEOTIDE SEQUENCE [LARGE SCALE GENOMIC DNA]</scope>
    <source>
        <strain evidence="12 13">BLCC-M143</strain>
    </source>
</reference>
<dbReference type="RefSeq" id="WP_283758112.1">
    <property type="nucleotide sequence ID" value="NZ_JAQOSQ010000008.1"/>
</dbReference>
<feature type="domain" description="Reverse transcriptase" evidence="11">
    <location>
        <begin position="163"/>
        <end position="395"/>
    </location>
</feature>
<dbReference type="InterPro" id="IPR000477">
    <property type="entry name" value="RT_dom"/>
</dbReference>
<organism evidence="12 13">
    <name type="scientific">Roseofilum casamattae BLCC-M143</name>
    <dbReference type="NCBI Taxonomy" id="3022442"/>
    <lineage>
        <taxon>Bacteria</taxon>
        <taxon>Bacillati</taxon>
        <taxon>Cyanobacteriota</taxon>
        <taxon>Cyanophyceae</taxon>
        <taxon>Desertifilales</taxon>
        <taxon>Desertifilaceae</taxon>
        <taxon>Roseofilum</taxon>
        <taxon>Roseofilum casamattae</taxon>
    </lineage>
</organism>
<evidence type="ECO:0000256" key="6">
    <source>
        <dbReference type="ARBA" id="ARBA00022918"/>
    </source>
</evidence>
<feature type="region of interest" description="Disordered" evidence="10">
    <location>
        <begin position="57"/>
        <end position="106"/>
    </location>
</feature>
<dbReference type="GO" id="GO:0003964">
    <property type="term" value="F:RNA-directed DNA polymerase activity"/>
    <property type="evidence" value="ECO:0007669"/>
    <property type="project" value="UniProtKB-KW"/>
</dbReference>
<keyword evidence="2" id="KW-0808">Transferase</keyword>
<dbReference type="Proteomes" id="UP001232992">
    <property type="component" value="Unassembled WGS sequence"/>
</dbReference>
<evidence type="ECO:0000256" key="10">
    <source>
        <dbReference type="SAM" id="MobiDB-lite"/>
    </source>
</evidence>
<comment type="caution">
    <text evidence="12">The sequence shown here is derived from an EMBL/GenBank/DDBJ whole genome shotgun (WGS) entry which is preliminary data.</text>
</comment>